<evidence type="ECO:0000256" key="1">
    <source>
        <dbReference type="SAM" id="Phobius"/>
    </source>
</evidence>
<sequence length="43" mass="5086">MGENFTRKSYTASEFKVMLFGLSSWLWLLICLLSLRRSRMISL</sequence>
<keyword evidence="1" id="KW-0812">Transmembrane</keyword>
<dbReference type="EMBL" id="KI663746">
    <property type="protein sequence ID" value="ETN72600.1"/>
    <property type="molecule type" value="Genomic_DNA"/>
</dbReference>
<dbReference type="AlphaFoldDB" id="W2SSJ1"/>
<gene>
    <name evidence="2" type="ORF">NECAME_18774</name>
</gene>
<protein>
    <submittedName>
        <fullName evidence="2">Uncharacterized protein</fullName>
    </submittedName>
</protein>
<accession>W2SSJ1</accession>
<keyword evidence="1" id="KW-1133">Transmembrane helix</keyword>
<dbReference type="KEGG" id="nai:NECAME_18774"/>
<keyword evidence="1" id="KW-0472">Membrane</keyword>
<reference evidence="3" key="1">
    <citation type="journal article" date="2014" name="Nat. Genet.">
        <title>Genome of the human hookworm Necator americanus.</title>
        <authorList>
            <person name="Tang Y.T."/>
            <person name="Gao X."/>
            <person name="Rosa B.A."/>
            <person name="Abubucker S."/>
            <person name="Hallsworth-Pepin K."/>
            <person name="Martin J."/>
            <person name="Tyagi R."/>
            <person name="Heizer E."/>
            <person name="Zhang X."/>
            <person name="Bhonagiri-Palsikar V."/>
            <person name="Minx P."/>
            <person name="Warren W.C."/>
            <person name="Wang Q."/>
            <person name="Zhan B."/>
            <person name="Hotez P.J."/>
            <person name="Sternberg P.W."/>
            <person name="Dougall A."/>
            <person name="Gaze S.T."/>
            <person name="Mulvenna J."/>
            <person name="Sotillo J."/>
            <person name="Ranganathan S."/>
            <person name="Rabelo E.M."/>
            <person name="Wilson R.K."/>
            <person name="Felgner P.L."/>
            <person name="Bethony J."/>
            <person name="Hawdon J.M."/>
            <person name="Gasser R.B."/>
            <person name="Loukas A."/>
            <person name="Mitreva M."/>
        </authorList>
    </citation>
    <scope>NUCLEOTIDE SEQUENCE [LARGE SCALE GENOMIC DNA]</scope>
</reference>
<name>W2SSJ1_NECAM</name>
<evidence type="ECO:0000313" key="3">
    <source>
        <dbReference type="Proteomes" id="UP000053676"/>
    </source>
</evidence>
<keyword evidence="3" id="KW-1185">Reference proteome</keyword>
<organism evidence="2 3">
    <name type="scientific">Necator americanus</name>
    <name type="common">Human hookworm</name>
    <dbReference type="NCBI Taxonomy" id="51031"/>
    <lineage>
        <taxon>Eukaryota</taxon>
        <taxon>Metazoa</taxon>
        <taxon>Ecdysozoa</taxon>
        <taxon>Nematoda</taxon>
        <taxon>Chromadorea</taxon>
        <taxon>Rhabditida</taxon>
        <taxon>Rhabditina</taxon>
        <taxon>Rhabditomorpha</taxon>
        <taxon>Strongyloidea</taxon>
        <taxon>Ancylostomatidae</taxon>
        <taxon>Bunostominae</taxon>
        <taxon>Necator</taxon>
    </lineage>
</organism>
<dbReference type="Proteomes" id="UP000053676">
    <property type="component" value="Unassembled WGS sequence"/>
</dbReference>
<evidence type="ECO:0000313" key="2">
    <source>
        <dbReference type="EMBL" id="ETN72600.1"/>
    </source>
</evidence>
<feature type="transmembrane region" description="Helical" evidence="1">
    <location>
        <begin position="15"/>
        <end position="35"/>
    </location>
</feature>
<proteinExistence type="predicted"/>